<dbReference type="RefSeq" id="WP_243071126.1">
    <property type="nucleotide sequence ID" value="NZ_JAIVFL010000001.1"/>
</dbReference>
<keyword evidence="2" id="KW-1185">Reference proteome</keyword>
<evidence type="ECO:0008006" key="3">
    <source>
        <dbReference type="Google" id="ProtNLM"/>
    </source>
</evidence>
<dbReference type="Proteomes" id="UP001139068">
    <property type="component" value="Unassembled WGS sequence"/>
</dbReference>
<evidence type="ECO:0000313" key="2">
    <source>
        <dbReference type="Proteomes" id="UP001139068"/>
    </source>
</evidence>
<organism evidence="1 2">
    <name type="scientific">Candidatus Mycolicibacterium alkanivorans</name>
    <dbReference type="NCBI Taxonomy" id="2954114"/>
    <lineage>
        <taxon>Bacteria</taxon>
        <taxon>Bacillati</taxon>
        <taxon>Actinomycetota</taxon>
        <taxon>Actinomycetes</taxon>
        <taxon>Mycobacteriales</taxon>
        <taxon>Mycobacteriaceae</taxon>
        <taxon>Mycolicibacterium</taxon>
    </lineage>
</organism>
<proteinExistence type="predicted"/>
<evidence type="ECO:0000313" key="1">
    <source>
        <dbReference type="EMBL" id="MCI4674730.1"/>
    </source>
</evidence>
<protein>
    <recommendedName>
        <fullName evidence="3">Arrestin-like N-terminal domain-containing protein</fullName>
    </recommendedName>
</protein>
<dbReference type="EMBL" id="JAIVFL010000001">
    <property type="protein sequence ID" value="MCI4674730.1"/>
    <property type="molecule type" value="Genomic_DNA"/>
</dbReference>
<name>A0ABS9YU68_9MYCO</name>
<gene>
    <name evidence="1" type="ORF">K9U37_07335</name>
</gene>
<accession>A0ABS9YU68</accession>
<comment type="caution">
    <text evidence="1">The sequence shown here is derived from an EMBL/GenBank/DDBJ whole genome shotgun (WGS) entry which is preliminary data.</text>
</comment>
<reference evidence="1" key="1">
    <citation type="journal article" date="2022" name="ISME J.">
        <title>Identification of active gaseous-alkane degraders at natural gas seeps.</title>
        <authorList>
            <person name="Farhan Ul Haque M."/>
            <person name="Hernandez M."/>
            <person name="Crombie A.T."/>
            <person name="Murrell J.C."/>
        </authorList>
    </citation>
    <scope>NUCLEOTIDE SEQUENCE</scope>
    <source>
        <strain evidence="1">ANDR5</strain>
    </source>
</reference>
<sequence length="302" mass="32441">MGLFRRSAPVDLAVSPPLAVLRQTVTATVTGSVDRVRSARLDWGYTNFFRHRWAGHADSAAAQLNDDLWLLGEVGTNYGGDRDTEEWVSVTAVDLPIATGELTGGSYDFKVPSWAPASSREIARWSCRLTVDREGPDVEARGDFTVVVRPEDADAGDEPMERYDGSGETVIEITLPSPVYAAGQVVRGQITLTPTTDVPDGDLGVSWQRHRESHPLTGNPCTTAPVDGPIVKLGQGIRLRAGVPTVVPFDLVLPEDAAPTAAAVHSSMSWFIRAELFCAGSTGHMTERVRKPIVVVNAVGQG</sequence>